<dbReference type="WBParaSite" id="HDID_0000977601-mRNA-1">
    <property type="protein sequence ID" value="HDID_0000977601-mRNA-1"/>
    <property type="gene ID" value="HDID_0000977601"/>
</dbReference>
<protein>
    <submittedName>
        <fullName evidence="3">Zf-RVT domain-containing protein</fullName>
    </submittedName>
</protein>
<dbReference type="Proteomes" id="UP000274504">
    <property type="component" value="Unassembled WGS sequence"/>
</dbReference>
<dbReference type="OrthoDB" id="6258956at2759"/>
<evidence type="ECO:0000313" key="2">
    <source>
        <dbReference type="Proteomes" id="UP000274504"/>
    </source>
</evidence>
<organism evidence="3">
    <name type="scientific">Hymenolepis diminuta</name>
    <name type="common">Rat tapeworm</name>
    <dbReference type="NCBI Taxonomy" id="6216"/>
    <lineage>
        <taxon>Eukaryota</taxon>
        <taxon>Metazoa</taxon>
        <taxon>Spiralia</taxon>
        <taxon>Lophotrochozoa</taxon>
        <taxon>Platyhelminthes</taxon>
        <taxon>Cestoda</taxon>
        <taxon>Eucestoda</taxon>
        <taxon>Cyclophyllidea</taxon>
        <taxon>Hymenolepididae</taxon>
        <taxon>Hymenolepis</taxon>
    </lineage>
</organism>
<dbReference type="EMBL" id="UYSG01011394">
    <property type="protein sequence ID" value="VDL62192.1"/>
    <property type="molecule type" value="Genomic_DNA"/>
</dbReference>
<accession>A0A0R3SVY3</accession>
<sequence>MAKEEVTERCAHCHAVCEAPQILPCGDIACRQHYPFIIPKNSPLVPLFRLGLLVTTNYILLINNFSSDQTFPICLLKDLEESLQSVNEAAGGSNNIWFGMGTKRGRERYISPPCEGWLFCGHEICYLNHQKSMGLKRGRQETADKSNGDQLPA</sequence>
<reference evidence="1 2" key="2">
    <citation type="submission" date="2018-11" db="EMBL/GenBank/DDBJ databases">
        <authorList>
            <consortium name="Pathogen Informatics"/>
        </authorList>
    </citation>
    <scope>NUCLEOTIDE SEQUENCE [LARGE SCALE GENOMIC DNA]</scope>
</reference>
<proteinExistence type="predicted"/>
<reference evidence="3" key="1">
    <citation type="submission" date="2017-02" db="UniProtKB">
        <authorList>
            <consortium name="WormBaseParasite"/>
        </authorList>
    </citation>
    <scope>IDENTIFICATION</scope>
</reference>
<evidence type="ECO:0000313" key="1">
    <source>
        <dbReference type="EMBL" id="VDL62192.1"/>
    </source>
</evidence>
<evidence type="ECO:0000313" key="3">
    <source>
        <dbReference type="WBParaSite" id="HDID_0000977601-mRNA-1"/>
    </source>
</evidence>
<dbReference type="AlphaFoldDB" id="A0A0R3SVY3"/>
<name>A0A0R3SVY3_HYMDI</name>
<gene>
    <name evidence="1" type="ORF">HDID_LOCUS9774</name>
</gene>